<keyword evidence="2" id="KW-0808">Transferase</keyword>
<reference evidence="7" key="1">
    <citation type="journal article" date="2014" name="Front. Microbiol.">
        <title>High frequency of phylogenetically diverse reductive dehalogenase-homologous genes in deep subseafloor sedimentary metagenomes.</title>
        <authorList>
            <person name="Kawai M."/>
            <person name="Futagami T."/>
            <person name="Toyoda A."/>
            <person name="Takaki Y."/>
            <person name="Nishi S."/>
            <person name="Hori S."/>
            <person name="Arai W."/>
            <person name="Tsubouchi T."/>
            <person name="Morono Y."/>
            <person name="Uchiyama I."/>
            <person name="Ito T."/>
            <person name="Fujiyama A."/>
            <person name="Inagaki F."/>
            <person name="Takami H."/>
        </authorList>
    </citation>
    <scope>NUCLEOTIDE SEQUENCE</scope>
    <source>
        <strain evidence="7">Expedition CK06-06</strain>
    </source>
</reference>
<evidence type="ECO:0000256" key="1">
    <source>
        <dbReference type="ARBA" id="ARBA00004141"/>
    </source>
</evidence>
<evidence type="ECO:0000256" key="4">
    <source>
        <dbReference type="ARBA" id="ARBA00022989"/>
    </source>
</evidence>
<comment type="caution">
    <text evidence="7">The sequence shown here is derived from an EMBL/GenBank/DDBJ whole genome shotgun (WGS) entry which is preliminary data.</text>
</comment>
<sequence length="104" mass="11220">ALGIVLVLLTGTILLIIGAMGVFIGVFYAALKYHALGDFAVFLNFGILGALGAWVVQTQSFSWLPVIWTVPMAMLVSAILHANNWRDAASDKERKIATIAGCWE</sequence>
<dbReference type="CDD" id="cd13962">
    <property type="entry name" value="PT_UbiA_UBIAD1"/>
    <property type="match status" value="1"/>
</dbReference>
<dbReference type="AlphaFoldDB" id="X1DY16"/>
<keyword evidence="4 6" id="KW-1133">Transmembrane helix</keyword>
<keyword evidence="5 6" id="KW-0472">Membrane</keyword>
<evidence type="ECO:0000256" key="2">
    <source>
        <dbReference type="ARBA" id="ARBA00022679"/>
    </source>
</evidence>
<proteinExistence type="predicted"/>
<dbReference type="PANTHER" id="PTHR13929:SF0">
    <property type="entry name" value="UBIA PRENYLTRANSFERASE DOMAIN-CONTAINING PROTEIN 1"/>
    <property type="match status" value="1"/>
</dbReference>
<dbReference type="InterPro" id="IPR026046">
    <property type="entry name" value="UBIAD1"/>
</dbReference>
<evidence type="ECO:0000256" key="3">
    <source>
        <dbReference type="ARBA" id="ARBA00022692"/>
    </source>
</evidence>
<organism evidence="7">
    <name type="scientific">marine sediment metagenome</name>
    <dbReference type="NCBI Taxonomy" id="412755"/>
    <lineage>
        <taxon>unclassified sequences</taxon>
        <taxon>metagenomes</taxon>
        <taxon>ecological metagenomes</taxon>
    </lineage>
</organism>
<dbReference type="GO" id="GO:0009234">
    <property type="term" value="P:menaquinone biosynthetic process"/>
    <property type="evidence" value="ECO:0007669"/>
    <property type="project" value="TreeGrafter"/>
</dbReference>
<dbReference type="EMBL" id="BART01040083">
    <property type="protein sequence ID" value="GAH25921.1"/>
    <property type="molecule type" value="Genomic_DNA"/>
</dbReference>
<accession>X1DY16</accession>
<feature type="transmembrane region" description="Helical" evidence="6">
    <location>
        <begin position="6"/>
        <end position="29"/>
    </location>
</feature>
<feature type="non-terminal residue" evidence="7">
    <location>
        <position position="1"/>
    </location>
</feature>
<feature type="transmembrane region" description="Helical" evidence="6">
    <location>
        <begin position="62"/>
        <end position="82"/>
    </location>
</feature>
<feature type="non-terminal residue" evidence="7">
    <location>
        <position position="104"/>
    </location>
</feature>
<keyword evidence="3 6" id="KW-0812">Transmembrane</keyword>
<gene>
    <name evidence="7" type="ORF">S01H4_65474</name>
</gene>
<dbReference type="GO" id="GO:0004659">
    <property type="term" value="F:prenyltransferase activity"/>
    <property type="evidence" value="ECO:0007669"/>
    <property type="project" value="InterPro"/>
</dbReference>
<evidence type="ECO:0000313" key="7">
    <source>
        <dbReference type="EMBL" id="GAH25921.1"/>
    </source>
</evidence>
<dbReference type="PANTHER" id="PTHR13929">
    <property type="entry name" value="1,4-DIHYDROXY-2-NAPHTHOATE OCTAPRENYLTRANSFERASE"/>
    <property type="match status" value="1"/>
</dbReference>
<comment type="subcellular location">
    <subcellularLocation>
        <location evidence="1">Membrane</location>
        <topology evidence="1">Multi-pass membrane protein</topology>
    </subcellularLocation>
</comment>
<dbReference type="GO" id="GO:0016020">
    <property type="term" value="C:membrane"/>
    <property type="evidence" value="ECO:0007669"/>
    <property type="project" value="UniProtKB-SubCell"/>
</dbReference>
<evidence type="ECO:0000256" key="6">
    <source>
        <dbReference type="SAM" id="Phobius"/>
    </source>
</evidence>
<dbReference type="GO" id="GO:0042371">
    <property type="term" value="P:vitamin K biosynthetic process"/>
    <property type="evidence" value="ECO:0007669"/>
    <property type="project" value="TreeGrafter"/>
</dbReference>
<dbReference type="InterPro" id="IPR000537">
    <property type="entry name" value="UbiA_prenyltransferase"/>
</dbReference>
<feature type="transmembrane region" description="Helical" evidence="6">
    <location>
        <begin position="36"/>
        <end position="56"/>
    </location>
</feature>
<protein>
    <submittedName>
        <fullName evidence="7">Uncharacterized protein</fullName>
    </submittedName>
</protein>
<dbReference type="Pfam" id="PF01040">
    <property type="entry name" value="UbiA"/>
    <property type="match status" value="1"/>
</dbReference>
<name>X1DY16_9ZZZZ</name>
<evidence type="ECO:0000256" key="5">
    <source>
        <dbReference type="ARBA" id="ARBA00023136"/>
    </source>
</evidence>